<gene>
    <name evidence="18" type="primary">STAB1</name>
</gene>
<dbReference type="SMART" id="SM00181">
    <property type="entry name" value="EGF"/>
    <property type="match status" value="23"/>
</dbReference>
<feature type="domain" description="EGF-like" evidence="15">
    <location>
        <begin position="839"/>
        <end position="881"/>
    </location>
</feature>
<feature type="disulfide bond" evidence="11">
    <location>
        <begin position="2216"/>
        <end position="2285"/>
    </location>
</feature>
<keyword evidence="6 10" id="KW-1015">Disulfide bond</keyword>
<proteinExistence type="predicted"/>
<evidence type="ECO:0000256" key="8">
    <source>
        <dbReference type="ARBA" id="ARBA00023180"/>
    </source>
</evidence>
<feature type="domain" description="EGF-like" evidence="15">
    <location>
        <begin position="1326"/>
        <end position="1358"/>
    </location>
</feature>
<protein>
    <recommendedName>
        <fullName evidence="20">Stabilin 1</fullName>
    </recommendedName>
</protein>
<keyword evidence="4 13" id="KW-1133">Transmembrane helix</keyword>
<feature type="domain" description="EGF-like" evidence="15">
    <location>
        <begin position="1446"/>
        <end position="1487"/>
    </location>
</feature>
<dbReference type="SMART" id="SM00445">
    <property type="entry name" value="LINK"/>
    <property type="match status" value="1"/>
</dbReference>
<dbReference type="PROSITE" id="PS50213">
    <property type="entry name" value="FAS1"/>
    <property type="match status" value="7"/>
</dbReference>
<dbReference type="PANTHER" id="PTHR24038:SF8">
    <property type="entry name" value="STABILIN-1"/>
    <property type="match status" value="1"/>
</dbReference>
<evidence type="ECO:0000259" key="15">
    <source>
        <dbReference type="PROSITE" id="PS50026"/>
    </source>
</evidence>
<dbReference type="Gene3D" id="2.170.300.10">
    <property type="entry name" value="Tie2 ligand-binding domain superfamily"/>
    <property type="match status" value="1"/>
</dbReference>
<dbReference type="InterPro" id="IPR000538">
    <property type="entry name" value="Link_dom"/>
</dbReference>
<dbReference type="FunFam" id="3.10.100.10:FF:000001">
    <property type="entry name" value="Hyaluronan proteoglycan link protein 1"/>
    <property type="match status" value="1"/>
</dbReference>
<evidence type="ECO:0000256" key="4">
    <source>
        <dbReference type="ARBA" id="ARBA00022989"/>
    </source>
</evidence>
<dbReference type="Pfam" id="PF02469">
    <property type="entry name" value="Fasciclin"/>
    <property type="match status" value="6"/>
</dbReference>
<dbReference type="PROSITE" id="PS50026">
    <property type="entry name" value="EGF_3"/>
    <property type="match status" value="17"/>
</dbReference>
<evidence type="ECO:0000256" key="13">
    <source>
        <dbReference type="SAM" id="Phobius"/>
    </source>
</evidence>
<feature type="domain" description="EGF-like" evidence="15">
    <location>
        <begin position="142"/>
        <end position="179"/>
    </location>
</feature>
<feature type="domain" description="EGF-like" evidence="15">
    <location>
        <begin position="1530"/>
        <end position="1571"/>
    </location>
</feature>
<reference evidence="18" key="3">
    <citation type="submission" date="2025-09" db="UniProtKB">
        <authorList>
            <consortium name="Ensembl"/>
        </authorList>
    </citation>
    <scope>IDENTIFICATION</scope>
</reference>
<evidence type="ECO:0008006" key="20">
    <source>
        <dbReference type="Google" id="ProtNLM"/>
    </source>
</evidence>
<feature type="domain" description="EGF-like" evidence="15">
    <location>
        <begin position="2077"/>
        <end position="2117"/>
    </location>
</feature>
<dbReference type="GO" id="GO:0007155">
    <property type="term" value="P:cell adhesion"/>
    <property type="evidence" value="ECO:0007669"/>
    <property type="project" value="InterPro"/>
</dbReference>
<feature type="disulfide bond" evidence="11">
    <location>
        <begin position="2240"/>
        <end position="2261"/>
    </location>
</feature>
<feature type="disulfide bond" evidence="10">
    <location>
        <begin position="1410"/>
        <end position="1420"/>
    </location>
</feature>
<dbReference type="InterPro" id="IPR000742">
    <property type="entry name" value="EGF"/>
</dbReference>
<dbReference type="SUPFAM" id="SSF57196">
    <property type="entry name" value="EGF/Laminin"/>
    <property type="match status" value="2"/>
</dbReference>
<feature type="signal peptide" evidence="14">
    <location>
        <begin position="1"/>
        <end position="16"/>
    </location>
</feature>
<dbReference type="SMART" id="SM00180">
    <property type="entry name" value="EGF_Lam"/>
    <property type="match status" value="4"/>
</dbReference>
<keyword evidence="9" id="KW-0424">Laminin EGF-like domain</keyword>
<feature type="domain" description="EGF-like" evidence="15">
    <location>
        <begin position="882"/>
        <end position="924"/>
    </location>
</feature>
<feature type="domain" description="FAS1" evidence="16">
    <location>
        <begin position="1106"/>
        <end position="1234"/>
    </location>
</feature>
<dbReference type="FunFam" id="2.30.180.10:FF:000014">
    <property type="entry name" value="Stabilin 1"/>
    <property type="match status" value="1"/>
</dbReference>
<dbReference type="Gene3D" id="2.30.180.10">
    <property type="entry name" value="FAS1 domain"/>
    <property type="match status" value="7"/>
</dbReference>
<evidence type="ECO:0000259" key="16">
    <source>
        <dbReference type="PROSITE" id="PS50213"/>
    </source>
</evidence>
<name>A0AAQ6AMW2_AMPOC</name>
<dbReference type="InterPro" id="IPR016186">
    <property type="entry name" value="C-type_lectin-like/link_sf"/>
</dbReference>
<accession>A0AAQ6AMW2</accession>
<feature type="transmembrane region" description="Helical" evidence="13">
    <location>
        <begin position="2460"/>
        <end position="2482"/>
    </location>
</feature>
<feature type="domain" description="FAS1" evidence="16">
    <location>
        <begin position="485"/>
        <end position="620"/>
    </location>
</feature>
<evidence type="ECO:0000256" key="6">
    <source>
        <dbReference type="ARBA" id="ARBA00023157"/>
    </source>
</evidence>
<feature type="domain" description="EGF-like" evidence="15">
    <location>
        <begin position="1488"/>
        <end position="1529"/>
    </location>
</feature>
<comment type="caution">
    <text evidence="10">Lacks conserved residue(s) required for the propagation of feature annotation.</text>
</comment>
<dbReference type="InterPro" id="IPR000782">
    <property type="entry name" value="FAS1_domain"/>
</dbReference>
<dbReference type="Pfam" id="PF00193">
    <property type="entry name" value="Xlink"/>
    <property type="match status" value="1"/>
</dbReference>
<evidence type="ECO:0000256" key="1">
    <source>
        <dbReference type="ARBA" id="ARBA00004479"/>
    </source>
</evidence>
<feature type="domain" description="EGF-like" evidence="15">
    <location>
        <begin position="1950"/>
        <end position="1990"/>
    </location>
</feature>
<dbReference type="InterPro" id="IPR024731">
    <property type="entry name" value="NELL2-like_EGF"/>
</dbReference>
<dbReference type="GeneTree" id="ENSGT00940000157928"/>
<feature type="disulfide bond" evidence="10">
    <location>
        <begin position="150"/>
        <end position="167"/>
    </location>
</feature>
<comment type="subcellular location">
    <subcellularLocation>
        <location evidence="1">Membrane</location>
        <topology evidence="1">Single-pass type I membrane protein</topology>
    </subcellularLocation>
</comment>
<feature type="disulfide bond" evidence="10">
    <location>
        <begin position="1348"/>
        <end position="1357"/>
    </location>
</feature>
<evidence type="ECO:0000259" key="17">
    <source>
        <dbReference type="PROSITE" id="PS50963"/>
    </source>
</evidence>
<dbReference type="InterPro" id="IPR001881">
    <property type="entry name" value="EGF-like_Ca-bd_dom"/>
</dbReference>
<evidence type="ECO:0000256" key="3">
    <source>
        <dbReference type="ARBA" id="ARBA00022692"/>
    </source>
</evidence>
<dbReference type="FunFam" id="2.10.25.10:FF:000040">
    <property type="entry name" value="Stabilin 2"/>
    <property type="match status" value="5"/>
</dbReference>
<reference evidence="18 19" key="1">
    <citation type="submission" date="2022-01" db="EMBL/GenBank/DDBJ databases">
        <title>A chromosome-scale genome assembly of the false clownfish, Amphiprion ocellaris.</title>
        <authorList>
            <person name="Ryu T."/>
        </authorList>
    </citation>
    <scope>NUCLEOTIDE SEQUENCE [LARGE SCALE GENOMIC DNA]</scope>
</reference>
<feature type="domain" description="EGF-like" evidence="15">
    <location>
        <begin position="706"/>
        <end position="746"/>
    </location>
</feature>
<dbReference type="SUPFAM" id="SSF82153">
    <property type="entry name" value="FAS1 domain"/>
    <property type="match status" value="7"/>
</dbReference>
<feature type="compositionally biased region" description="Acidic residues" evidence="12">
    <location>
        <begin position="2531"/>
        <end position="2540"/>
    </location>
</feature>
<feature type="disulfide bond" evidence="10">
    <location>
        <begin position="1414"/>
        <end position="1431"/>
    </location>
</feature>
<feature type="domain" description="FAS1" evidence="16">
    <location>
        <begin position="1711"/>
        <end position="1852"/>
    </location>
</feature>
<dbReference type="SMART" id="SM00179">
    <property type="entry name" value="EGF_CA"/>
    <property type="match status" value="5"/>
</dbReference>
<keyword evidence="7" id="KW-0675">Receptor</keyword>
<dbReference type="FunFam" id="2.30.180.10:FF:000005">
    <property type="entry name" value="Stabilin 2"/>
    <property type="match status" value="1"/>
</dbReference>
<dbReference type="GO" id="GO:0016020">
    <property type="term" value="C:membrane"/>
    <property type="evidence" value="ECO:0007669"/>
    <property type="project" value="UniProtKB-SubCell"/>
</dbReference>
<feature type="domain" description="Link" evidence="17">
    <location>
        <begin position="2194"/>
        <end position="2287"/>
    </location>
</feature>
<feature type="disulfide bond" evidence="10">
    <location>
        <begin position="1980"/>
        <end position="1989"/>
    </location>
</feature>
<feature type="domain" description="EGF-like" evidence="15">
    <location>
        <begin position="96"/>
        <end position="134"/>
    </location>
</feature>
<feature type="domain" description="EGF-like" evidence="15">
    <location>
        <begin position="1406"/>
        <end position="1445"/>
    </location>
</feature>
<feature type="domain" description="EGF-like" evidence="15">
    <location>
        <begin position="925"/>
        <end position="966"/>
    </location>
</feature>
<feature type="domain" description="EGF-like" evidence="15">
    <location>
        <begin position="1365"/>
        <end position="1402"/>
    </location>
</feature>
<feature type="disulfide bond" evidence="10">
    <location>
        <begin position="1373"/>
        <end position="1390"/>
    </location>
</feature>
<feature type="domain" description="EGF-like" evidence="15">
    <location>
        <begin position="303"/>
        <end position="342"/>
    </location>
</feature>
<evidence type="ECO:0000256" key="11">
    <source>
        <dbReference type="PROSITE-ProRule" id="PRU00323"/>
    </source>
</evidence>
<feature type="disulfide bond" evidence="10">
    <location>
        <begin position="2024"/>
        <end position="2033"/>
    </location>
</feature>
<dbReference type="PRINTS" id="PR00011">
    <property type="entry name" value="EGFLAMININ"/>
</dbReference>
<keyword evidence="5 13" id="KW-0472">Membrane</keyword>
<dbReference type="PROSITE" id="PS00022">
    <property type="entry name" value="EGF_1"/>
    <property type="match status" value="7"/>
</dbReference>
<evidence type="ECO:0000256" key="9">
    <source>
        <dbReference type="ARBA" id="ARBA00023292"/>
    </source>
</evidence>
<dbReference type="Proteomes" id="UP001501940">
    <property type="component" value="Chromosome 5"/>
</dbReference>
<feature type="domain" description="EGF-like" evidence="15">
    <location>
        <begin position="2118"/>
        <end position="2160"/>
    </location>
</feature>
<evidence type="ECO:0000256" key="10">
    <source>
        <dbReference type="PROSITE-ProRule" id="PRU00076"/>
    </source>
</evidence>
<dbReference type="PANTHER" id="PTHR24038">
    <property type="entry name" value="STABILIN"/>
    <property type="match status" value="1"/>
</dbReference>
<keyword evidence="8" id="KW-0325">Glycoprotein</keyword>
<dbReference type="InterPro" id="IPR036378">
    <property type="entry name" value="FAS1_dom_sf"/>
</dbReference>
<dbReference type="PROSITE" id="PS01241">
    <property type="entry name" value="LINK_1"/>
    <property type="match status" value="1"/>
</dbReference>
<dbReference type="SUPFAM" id="SSF57184">
    <property type="entry name" value="Growth factor receptor domain"/>
    <property type="match status" value="1"/>
</dbReference>
<feature type="domain" description="FAS1" evidence="16">
    <location>
        <begin position="342"/>
        <end position="469"/>
    </location>
</feature>
<feature type="domain" description="FAS1" evidence="16">
    <location>
        <begin position="966"/>
        <end position="1095"/>
    </location>
</feature>
<feature type="disulfide bond" evidence="10">
    <location>
        <begin position="736"/>
        <end position="745"/>
    </location>
</feature>
<organism evidence="18 19">
    <name type="scientific">Amphiprion ocellaris</name>
    <name type="common">Clown anemonefish</name>
    <dbReference type="NCBI Taxonomy" id="80972"/>
    <lineage>
        <taxon>Eukaryota</taxon>
        <taxon>Metazoa</taxon>
        <taxon>Chordata</taxon>
        <taxon>Craniata</taxon>
        <taxon>Vertebrata</taxon>
        <taxon>Euteleostomi</taxon>
        <taxon>Actinopterygii</taxon>
        <taxon>Neopterygii</taxon>
        <taxon>Teleostei</taxon>
        <taxon>Neoteleostei</taxon>
        <taxon>Acanthomorphata</taxon>
        <taxon>Ovalentaria</taxon>
        <taxon>Pomacentridae</taxon>
        <taxon>Amphiprion</taxon>
    </lineage>
</organism>
<reference evidence="18" key="2">
    <citation type="submission" date="2025-08" db="UniProtKB">
        <authorList>
            <consortium name="Ensembl"/>
        </authorList>
    </citation>
    <scope>IDENTIFICATION</scope>
</reference>
<feature type="chain" id="PRO_5043501703" description="Stabilin 1" evidence="14">
    <location>
        <begin position="17"/>
        <end position="2555"/>
    </location>
</feature>
<evidence type="ECO:0000256" key="7">
    <source>
        <dbReference type="ARBA" id="ARBA00023170"/>
    </source>
</evidence>
<dbReference type="InterPro" id="IPR016187">
    <property type="entry name" value="CTDL_fold"/>
</dbReference>
<feature type="disulfide bond" evidence="10">
    <location>
        <begin position="124"/>
        <end position="133"/>
    </location>
</feature>
<keyword evidence="19" id="KW-1185">Reference proteome</keyword>
<keyword evidence="2 10" id="KW-0245">EGF-like domain</keyword>
<evidence type="ECO:0000313" key="18">
    <source>
        <dbReference type="Ensembl" id="ENSAOCP00000077540.1"/>
    </source>
</evidence>
<dbReference type="GO" id="GO:0005509">
    <property type="term" value="F:calcium ion binding"/>
    <property type="evidence" value="ECO:0007669"/>
    <property type="project" value="InterPro"/>
</dbReference>
<dbReference type="RefSeq" id="XP_023117851.1">
    <property type="nucleotide sequence ID" value="XM_023262083.3"/>
</dbReference>
<keyword evidence="14" id="KW-0732">Signal</keyword>
<dbReference type="InterPro" id="IPR056806">
    <property type="entry name" value="EGF_STAB1-2"/>
</dbReference>
<dbReference type="Ensembl" id="ENSAOCT00000079144.1">
    <property type="protein sequence ID" value="ENSAOCP00000077540.1"/>
    <property type="gene ID" value="ENSAOCG00000004227.2"/>
</dbReference>
<dbReference type="InterPro" id="IPR009030">
    <property type="entry name" value="Growth_fac_rcpt_cys_sf"/>
</dbReference>
<feature type="domain" description="FAS1" evidence="16">
    <location>
        <begin position="2307"/>
        <end position="2439"/>
    </location>
</feature>
<evidence type="ECO:0000256" key="14">
    <source>
        <dbReference type="SAM" id="SignalP"/>
    </source>
</evidence>
<dbReference type="Gene3D" id="2.10.25.10">
    <property type="entry name" value="Laminin"/>
    <property type="match status" value="12"/>
</dbReference>
<feature type="domain" description="EGF-like" evidence="15">
    <location>
        <begin position="1997"/>
        <end position="2034"/>
    </location>
</feature>
<evidence type="ECO:0000256" key="2">
    <source>
        <dbReference type="ARBA" id="ARBA00022536"/>
    </source>
</evidence>
<dbReference type="SUPFAM" id="SSF56436">
    <property type="entry name" value="C-type lectin-like"/>
    <property type="match status" value="1"/>
</dbReference>
<feature type="domain" description="FAS1" evidence="16">
    <location>
        <begin position="1571"/>
        <end position="1697"/>
    </location>
</feature>
<feature type="disulfide bond" evidence="10">
    <location>
        <begin position="169"/>
        <end position="178"/>
    </location>
</feature>
<evidence type="ECO:0000256" key="5">
    <source>
        <dbReference type="ARBA" id="ARBA00023136"/>
    </source>
</evidence>
<dbReference type="SMART" id="SM00554">
    <property type="entry name" value="FAS1"/>
    <property type="match status" value="7"/>
</dbReference>
<evidence type="ECO:0000256" key="12">
    <source>
        <dbReference type="SAM" id="MobiDB-lite"/>
    </source>
</evidence>
<evidence type="ECO:0000313" key="19">
    <source>
        <dbReference type="Proteomes" id="UP001501940"/>
    </source>
</evidence>
<dbReference type="Pfam" id="PF24887">
    <property type="entry name" value="EGF_STAB1-2"/>
    <property type="match status" value="2"/>
</dbReference>
<dbReference type="PROSITE" id="PS50963">
    <property type="entry name" value="LINK_2"/>
    <property type="match status" value="1"/>
</dbReference>
<dbReference type="InterPro" id="IPR002049">
    <property type="entry name" value="LE_dom"/>
</dbReference>
<dbReference type="PROSITE" id="PS01186">
    <property type="entry name" value="EGF_2"/>
    <property type="match status" value="14"/>
</dbReference>
<sequence length="2555" mass="279728">MMLLLLLVCLQMSVQEQTPPPGHCDFPQREEVHSSCTSCAADSSCPRGFSSVGTTNCSYLVQVGSRDLQLHGCQLICVRNFMSPQCCPQHWGALCLPCPSWSGKTCNFHGVCSDGDVGNGSCICDDGFSGFSCQNCKNPNAYGEKCDKVCDCEHGVCNAGPEGDGQCLCQPPYTGRRCDHVSGGCSNCPPYSFCKGDGEAASCECLPGYRRNNQNKCTSVCSQRDCDVNAQCSSQGSRISCVCKPDYEGDGRVCLPRNPCSDNNGGCPSNSTVCVFKGANKSSCQCMAGMSPVGGGTESGCRLVSACSADTCHSSATCRTELDGRPRCVCEASEIGDGRRCYGNLMERLMELDRSGSQRENLTGAVALFEKGCSLLLNHNGPFTAFVPLLKTPLTDVNEELMCKNHLILGQFLYGDLQGRDFNMYGGAKLRTKDHQRFILMEEPSRFYSVVLRDLPAANGIIHIIDRPIRSSQSDRAARDEQFADLTVGEILTKDGKFNRFLSLVDNCGSPPPLKGPGPITVFVPTNQAIDRARDGSILYMLHDAKHKLQELLRHHVFPQAVLTVDDLSALPRIQTMANQMITIRVSDDGRILLGDKRVQLASTNIMASNGVIHMIDGLLFPPSILPILPHRCDVTESKITVGPCVHCSYLYETQCPHGTVEMDSHQVGCEYVTSPLRSLLSKGCAKFCNATKQVAECCRGFYGPDCKPCIGGFQHPCYDKGTCFDGIHGNGSCSCQPGLSGIACHICSDPNKHGERCNEECRCVHGVCDNRPGSGGVCRRGSCLVGFSGDLCDKTAMPCNSDGLQEHCHVHAYCTHTGLHTTCLCRDGYEGDGYSCSPINPCMKNNRGGCDSNAQCVFVRPGEASCACAEGWTGDGKVCVEINNCDLETRGGCSPNADCNHIGPGQSECVCKTGYMGNGIVCDLIDPCLKNNGGCHELATCQLKEGGTHTCTCPDGYAGDGNICYGNLLEELETHLFPSYRFIQTLHSLSEDLSGNVTVLVPSREAVKNMSSAEYNFWTSRHHLPCFLRSLLLPGIFSLEDLDHLVGRRLDTMNPPTQWEVTNSSGVIRIGNASIIKHNLPAINGYLHVIDQVLVPSRSDLPPEPPLLMSFLNSSSNFSLFRQFAAMYNLTDQLSMSSFTLLLPSDTAVRKHLDITNSSVLDPDVFRYHVVPYELLFPDHLGDGTLKSTLLGADYQVQFHLDRQNQTVVNDVPLDSSFTETQYGIIIFIHQVLNVRRNRCSKPVSLQVDGRCSDCEGPPRCYSGYKPVREQFPANMRSNCRYRKRVRSRIQTKPGCVINCLRMTTDHTCCPGFYGHECFKCPGDVGSWCSNHGECQDGNHGNGECRCYEGFHGTACEDCEPGRYGANCSSKCVCNHGKCEDGLAGSGRCVCYKGWRGASCSAEIKDDACGGVCDENANCITGPQGSAAACLCVAGYEGNGTYCKELDLCSRSNGGCSKFAFCRSVSAGERTCSCMEGYTGDGVVCLEVDGCLVNNGGCHMSADCIRTGPNMTACRCRLGFQGSGRYCYPVNPCRTDNGGCHRSARCEYMGQGQRNCTCRSGYIGDGLDCRGSTHTEIYRQPQFSFFRSMMMNTDTRIYGDGPYTVFVPMEETNNQTTVDEWKESGRLNLLVQYHIVTCEKLTFSDLKTTEKAVSVSGHMIYFNLQKGSVWINNSSRIMKSDYTTFNGVIHHIDKLLTPFSLEDKPKLQTKTMNFTSAAAFYGYRRFYKLVEDSGMLPVLHTSIHQPFTMFWPTDRALEALPAERQRWLTSPDHQDQLAATIKAHIIRNSRLMNVGQPTSSSSYRSMHGSTIKYRCDRSLVGAVLINDNEARVVERFLSFSEGLAYGIDQLLEPPGLGAFCDSIENKTTSGRCGSCIFTPSCPLKHFDTGTTERCFNYRGRYGYGYRRSRWYTHHVDDDLDDTFNRRGCKRTCWFPSWVQKCCKNHYSRDCQVCPGGLEAPCGNHGTCDDGVLGSGSCTCFRGFRGKACELCIRGYYGPNCTACVCGEHGRCDDGVEGSGQCVCRPGWEGERCQIDIGSIPEECRHCHPQADCEPGFGCRCKPGFQGNGTFCSPEPPPDLCSEYNGGCHLNADCNQTDLQVNCTCHSGYQGDGYSCEPINRCVEETNGGCSDFASCKFTGPNERECECLPGYVGNGVQCLQKVVPPVDRCLEANGGCAAVASCKDLHYHENTAGVFHLRSPEGKYKMNFSRAAASCQEEDATLATVQQLGDAQQLGMHLCVAGWLDGGKVGYPTRFPSVRCGDNHVGLVMYKDPVDQSNPYDAYCYRLRDVSCSCPAGYIGNGDFCHSVLTDVLAMYSNFSMFYKLLLDSSGSSSEGRELLDFLSHRMSEVTLFVPHNAGFSQNQTLSLRDLQYHVSANHSMRPYKDLRHQEVIASQLGVNLTVTHGNNQSCKLVNRLLLLDWDIPAVNGIIHVIEAPLKAPPPLVSHHASRGHAHSSSAVSAILVSVFLACLLAALGYYVYKHKTDAFRFHYFRNDDEDGGGRMKPTLVSIPNPLYSGSRAFAEPFGSSPEEELAEPEEPPNVLGLDQLDQWNQ</sequence>
<dbReference type="GO" id="GO:0005540">
    <property type="term" value="F:hyaluronic acid binding"/>
    <property type="evidence" value="ECO:0007669"/>
    <property type="project" value="InterPro"/>
</dbReference>
<dbReference type="Gene3D" id="3.10.100.10">
    <property type="entry name" value="Mannose-Binding Protein A, subunit A"/>
    <property type="match status" value="1"/>
</dbReference>
<feature type="disulfide bond" evidence="10">
    <location>
        <begin position="1392"/>
        <end position="1401"/>
    </location>
</feature>
<feature type="region of interest" description="Disordered" evidence="12">
    <location>
        <begin position="2523"/>
        <end position="2555"/>
    </location>
</feature>
<dbReference type="Pfam" id="PF12947">
    <property type="entry name" value="EGF_3"/>
    <property type="match status" value="9"/>
</dbReference>
<dbReference type="GeneID" id="111563150"/>
<keyword evidence="3 13" id="KW-0812">Transmembrane</keyword>